<feature type="binding site" evidence="6">
    <location>
        <position position="328"/>
    </location>
    <ligand>
        <name>D-dopa</name>
        <dbReference type="ChEBI" id="CHEBI:149689"/>
    </ligand>
</feature>
<dbReference type="GO" id="GO:0003884">
    <property type="term" value="F:D-amino-acid oxidase activity"/>
    <property type="evidence" value="ECO:0007669"/>
    <property type="project" value="InterPro"/>
</dbReference>
<feature type="binding site" evidence="6">
    <location>
        <position position="172"/>
    </location>
    <ligand>
        <name>FAD</name>
        <dbReference type="ChEBI" id="CHEBI:57692"/>
    </ligand>
</feature>
<evidence type="ECO:0000256" key="4">
    <source>
        <dbReference type="ARBA" id="ARBA00022827"/>
    </source>
</evidence>
<evidence type="ECO:0000313" key="9">
    <source>
        <dbReference type="Proteomes" id="UP001149165"/>
    </source>
</evidence>
<proteinExistence type="inferred from homology"/>
<feature type="domain" description="FAD dependent oxidoreductase" evidence="7">
    <location>
        <begin position="7"/>
        <end position="344"/>
    </location>
</feature>
<keyword evidence="4 6" id="KW-0274">FAD</keyword>
<dbReference type="Pfam" id="PF01266">
    <property type="entry name" value="DAO"/>
    <property type="match status" value="1"/>
</dbReference>
<dbReference type="Gene3D" id="3.30.9.10">
    <property type="entry name" value="D-Amino Acid Oxidase, subunit A, domain 2"/>
    <property type="match status" value="1"/>
</dbReference>
<dbReference type="Gene3D" id="3.40.50.720">
    <property type="entry name" value="NAD(P)-binding Rossmann-like Domain"/>
    <property type="match status" value="1"/>
</dbReference>
<dbReference type="GO" id="GO:0005737">
    <property type="term" value="C:cytoplasm"/>
    <property type="evidence" value="ECO:0007669"/>
    <property type="project" value="TreeGrafter"/>
</dbReference>
<comment type="caution">
    <text evidence="8">The sequence shown here is derived from an EMBL/GenBank/DDBJ whole genome shotgun (WGS) entry which is preliminary data.</text>
</comment>
<evidence type="ECO:0000256" key="3">
    <source>
        <dbReference type="ARBA" id="ARBA00022630"/>
    </source>
</evidence>
<feature type="binding site" evidence="6">
    <location>
        <position position="301"/>
    </location>
    <ligand>
        <name>D-dopa</name>
        <dbReference type="ChEBI" id="CHEBI:149689"/>
    </ligand>
</feature>
<evidence type="ECO:0000313" key="8">
    <source>
        <dbReference type="EMBL" id="KAJ5088419.1"/>
    </source>
</evidence>
<comment type="cofactor">
    <cofactor evidence="1 6">
        <name>FAD</name>
        <dbReference type="ChEBI" id="CHEBI:57692"/>
    </cofactor>
</comment>
<evidence type="ECO:0000256" key="2">
    <source>
        <dbReference type="ARBA" id="ARBA00006730"/>
    </source>
</evidence>
<keyword evidence="9" id="KW-1185">Reference proteome</keyword>
<evidence type="ECO:0000259" key="7">
    <source>
        <dbReference type="Pfam" id="PF01266"/>
    </source>
</evidence>
<dbReference type="Proteomes" id="UP001149165">
    <property type="component" value="Unassembled WGS sequence"/>
</dbReference>
<dbReference type="SUPFAM" id="SSF54373">
    <property type="entry name" value="FAD-linked reductases, C-terminal domain"/>
    <property type="match status" value="1"/>
</dbReference>
<gene>
    <name evidence="8" type="ORF">N7456_012035</name>
</gene>
<evidence type="ECO:0000256" key="1">
    <source>
        <dbReference type="ARBA" id="ARBA00001974"/>
    </source>
</evidence>
<reference evidence="8" key="2">
    <citation type="journal article" date="2023" name="IMA Fungus">
        <title>Comparative genomic study of the Penicillium genus elucidates a diverse pangenome and 15 lateral gene transfer events.</title>
        <authorList>
            <person name="Petersen C."/>
            <person name="Sorensen T."/>
            <person name="Nielsen M.R."/>
            <person name="Sondergaard T.E."/>
            <person name="Sorensen J.L."/>
            <person name="Fitzpatrick D.A."/>
            <person name="Frisvad J.C."/>
            <person name="Nielsen K.L."/>
        </authorList>
    </citation>
    <scope>NUCLEOTIDE SEQUENCE</scope>
    <source>
        <strain evidence="8">IBT 30069</strain>
    </source>
</reference>
<dbReference type="InterPro" id="IPR006076">
    <property type="entry name" value="FAD-dep_OxRdtase"/>
</dbReference>
<dbReference type="InterPro" id="IPR006181">
    <property type="entry name" value="D-amino_acid_oxidase_CS"/>
</dbReference>
<dbReference type="InterPro" id="IPR023209">
    <property type="entry name" value="DAO"/>
</dbReference>
<evidence type="ECO:0000256" key="6">
    <source>
        <dbReference type="PIRSR" id="PIRSR000189-1"/>
    </source>
</evidence>
<name>A0A9W9EUZ8_9EURO</name>
<reference evidence="8" key="1">
    <citation type="submission" date="2022-11" db="EMBL/GenBank/DDBJ databases">
        <authorList>
            <person name="Petersen C."/>
        </authorList>
    </citation>
    <scope>NUCLEOTIDE SEQUENCE</scope>
    <source>
        <strain evidence="8">IBT 30069</strain>
    </source>
</reference>
<dbReference type="GO" id="GO:0019478">
    <property type="term" value="P:D-amino acid catabolic process"/>
    <property type="evidence" value="ECO:0007669"/>
    <property type="project" value="TreeGrafter"/>
</dbReference>
<dbReference type="AlphaFoldDB" id="A0A9W9EUZ8"/>
<accession>A0A9W9EUZ8</accession>
<dbReference type="PIRSF" id="PIRSF000189">
    <property type="entry name" value="D-aa_oxidase"/>
    <property type="match status" value="1"/>
</dbReference>
<sequence>MSLAKQFVVVGAGVVGLTTALELKSRHPSSNVIIIAKELPGDSSPMYASAWAGGNWISCATDNGREEEWDRITYLKFKELTEGHPHCGIEKMTIRSIYDDDIDKVGLLSVGTNRIWYDDLAGGIRFLPHETLPEGAQFGFDVDTFVIDVQRYLPWLQAESLKKDIGIRRVIVDDLGDVKTMFPEVYAIFNCTGLGSYTLGGVKDSNLYPSKGQTFLVQAPPEGVSKMYYRSNLRLGASNSYIFPRGQHGGVILGGCRLNGNWDKTFDTVLGESIKRKCCALAPELGKPEDLKIISENVGFRPNRKGGNRLEMERKYGVVVIHNYGAGGAGYQASWGLAKKAVDLLPTKANL</sequence>
<feature type="binding site" evidence="6">
    <location>
        <position position="192"/>
    </location>
    <ligand>
        <name>FAD</name>
        <dbReference type="ChEBI" id="CHEBI:57692"/>
    </ligand>
</feature>
<dbReference type="GO" id="GO:0071949">
    <property type="term" value="F:FAD binding"/>
    <property type="evidence" value="ECO:0007669"/>
    <property type="project" value="InterPro"/>
</dbReference>
<organism evidence="8 9">
    <name type="scientific">Penicillium angulare</name>
    <dbReference type="NCBI Taxonomy" id="116970"/>
    <lineage>
        <taxon>Eukaryota</taxon>
        <taxon>Fungi</taxon>
        <taxon>Dikarya</taxon>
        <taxon>Ascomycota</taxon>
        <taxon>Pezizomycotina</taxon>
        <taxon>Eurotiomycetes</taxon>
        <taxon>Eurotiomycetidae</taxon>
        <taxon>Eurotiales</taxon>
        <taxon>Aspergillaceae</taxon>
        <taxon>Penicillium</taxon>
    </lineage>
</organism>
<dbReference type="PANTHER" id="PTHR11530">
    <property type="entry name" value="D-AMINO ACID OXIDASE"/>
    <property type="match status" value="1"/>
</dbReference>
<evidence type="ECO:0000256" key="5">
    <source>
        <dbReference type="ARBA" id="ARBA00023002"/>
    </source>
</evidence>
<dbReference type="SUPFAM" id="SSF51971">
    <property type="entry name" value="Nucleotide-binding domain"/>
    <property type="match status" value="1"/>
</dbReference>
<dbReference type="EMBL" id="JAPQKH010000007">
    <property type="protein sequence ID" value="KAJ5088419.1"/>
    <property type="molecule type" value="Genomic_DNA"/>
</dbReference>
<dbReference type="PANTHER" id="PTHR11530:SF16">
    <property type="entry name" value="D-AMINO ACID OXIDASE (AFU_ORTHOLOGUE AFUA_5G11290)"/>
    <property type="match status" value="1"/>
</dbReference>
<dbReference type="OrthoDB" id="2015447at2759"/>
<dbReference type="PROSITE" id="PS00677">
    <property type="entry name" value="DAO"/>
    <property type="match status" value="1"/>
</dbReference>
<protein>
    <recommendedName>
        <fullName evidence="7">FAD dependent oxidoreductase domain-containing protein</fullName>
    </recommendedName>
</protein>
<comment type="similarity">
    <text evidence="2">Belongs to the DAMOX/DASOX family.</text>
</comment>
<keyword evidence="5" id="KW-0560">Oxidoreductase</keyword>
<keyword evidence="3" id="KW-0285">Flavoprotein</keyword>